<proteinExistence type="predicted"/>
<evidence type="ECO:0000313" key="3">
    <source>
        <dbReference type="Proteomes" id="UP001164761"/>
    </source>
</evidence>
<dbReference type="Gene3D" id="3.20.20.150">
    <property type="entry name" value="Divalent-metal-dependent TIM barrel enzymes"/>
    <property type="match status" value="1"/>
</dbReference>
<feature type="domain" description="Xylose isomerase-like TIM barrel" evidence="1">
    <location>
        <begin position="22"/>
        <end position="88"/>
    </location>
</feature>
<sequence>MFPFKTALNSSTLLPFNLNIVEQVAYINRSSVGIVHVNDCPDDANRETIMDKDRVFPGDGILPSKKFAQLLDGIGYNGFLSLELSIEHFEHQSALNVATYGLNKIKEAYSI</sequence>
<reference evidence="2" key="1">
    <citation type="submission" date="2022-08" db="EMBL/GenBank/DDBJ databases">
        <title>Alicyclobacillus fastidiosus DSM 17978, complete genome.</title>
        <authorList>
            <person name="Wang Q."/>
            <person name="Cai R."/>
            <person name="Wang Z."/>
        </authorList>
    </citation>
    <scope>NUCLEOTIDE SEQUENCE</scope>
    <source>
        <strain evidence="2">DSM 17978</strain>
    </source>
</reference>
<gene>
    <name evidence="2" type="ORF">NZD89_15185</name>
</gene>
<protein>
    <recommendedName>
        <fullName evidence="1">Xylose isomerase-like TIM barrel domain-containing protein</fullName>
    </recommendedName>
</protein>
<dbReference type="SUPFAM" id="SSF51658">
    <property type="entry name" value="Xylose isomerase-like"/>
    <property type="match status" value="1"/>
</dbReference>
<dbReference type="InterPro" id="IPR013022">
    <property type="entry name" value="Xyl_isomerase-like_TIM-brl"/>
</dbReference>
<name>A0ABY6ZCC4_9BACL</name>
<keyword evidence="3" id="KW-1185">Reference proteome</keyword>
<evidence type="ECO:0000313" key="2">
    <source>
        <dbReference type="EMBL" id="WAH39755.1"/>
    </source>
</evidence>
<organism evidence="2 3">
    <name type="scientific">Alicyclobacillus fastidiosus</name>
    <dbReference type="NCBI Taxonomy" id="392011"/>
    <lineage>
        <taxon>Bacteria</taxon>
        <taxon>Bacillati</taxon>
        <taxon>Bacillota</taxon>
        <taxon>Bacilli</taxon>
        <taxon>Bacillales</taxon>
        <taxon>Alicyclobacillaceae</taxon>
        <taxon>Alicyclobacillus</taxon>
    </lineage>
</organism>
<dbReference type="Proteomes" id="UP001164761">
    <property type="component" value="Chromosome"/>
</dbReference>
<accession>A0ABY6ZCC4</accession>
<dbReference type="InterPro" id="IPR036237">
    <property type="entry name" value="Xyl_isomerase-like_sf"/>
</dbReference>
<dbReference type="EMBL" id="CP104067">
    <property type="protein sequence ID" value="WAH39755.1"/>
    <property type="molecule type" value="Genomic_DNA"/>
</dbReference>
<dbReference type="Pfam" id="PF01261">
    <property type="entry name" value="AP_endonuc_2"/>
    <property type="match status" value="1"/>
</dbReference>
<evidence type="ECO:0000259" key="1">
    <source>
        <dbReference type="Pfam" id="PF01261"/>
    </source>
</evidence>
<dbReference type="RefSeq" id="WP_268003652.1">
    <property type="nucleotide sequence ID" value="NZ_BSUT01000001.1"/>
</dbReference>